<evidence type="ECO:0000313" key="10">
    <source>
        <dbReference type="Proteomes" id="UP001596083"/>
    </source>
</evidence>
<comment type="caution">
    <text evidence="9">The sequence shown here is derived from an EMBL/GenBank/DDBJ whole genome shotgun (WGS) entry which is preliminary data.</text>
</comment>
<evidence type="ECO:0000256" key="5">
    <source>
        <dbReference type="ARBA" id="ARBA00022692"/>
    </source>
</evidence>
<evidence type="ECO:0000256" key="3">
    <source>
        <dbReference type="ARBA" id="ARBA00022448"/>
    </source>
</evidence>
<evidence type="ECO:0000313" key="9">
    <source>
        <dbReference type="EMBL" id="MFC5723000.1"/>
    </source>
</evidence>
<keyword evidence="10" id="KW-1185">Reference proteome</keyword>
<comment type="similarity">
    <text evidence="2">Belongs to the binding-protein-dependent transport system permease family. FecCD subfamily.</text>
</comment>
<dbReference type="RefSeq" id="WP_390318859.1">
    <property type="nucleotide sequence ID" value="NZ_JBHSPB010000014.1"/>
</dbReference>
<evidence type="ECO:0000256" key="7">
    <source>
        <dbReference type="ARBA" id="ARBA00023136"/>
    </source>
</evidence>
<feature type="transmembrane region" description="Helical" evidence="8">
    <location>
        <begin position="116"/>
        <end position="134"/>
    </location>
</feature>
<keyword evidence="4" id="KW-1003">Cell membrane</keyword>
<dbReference type="InterPro" id="IPR000522">
    <property type="entry name" value="ABC_transptr_permease_BtuC"/>
</dbReference>
<organism evidence="9 10">
    <name type="scientific">Streptomyces gamaensis</name>
    <dbReference type="NCBI Taxonomy" id="1763542"/>
    <lineage>
        <taxon>Bacteria</taxon>
        <taxon>Bacillati</taxon>
        <taxon>Actinomycetota</taxon>
        <taxon>Actinomycetes</taxon>
        <taxon>Kitasatosporales</taxon>
        <taxon>Streptomycetaceae</taxon>
        <taxon>Streptomyces</taxon>
    </lineage>
</organism>
<dbReference type="InterPro" id="IPR037294">
    <property type="entry name" value="ABC_BtuC-like"/>
</dbReference>
<accession>A0ABW0Z9C0</accession>
<sequence length="355" mass="35995">MNSPARTAATRSARPVLRFGAGLSVRYSVRPVLACVLLLAAAAGCGIALIGAGEYPVAPQDVARALFGDGSPADVYVVRELRLPRALTGLLAGAALALAGAVFQSVARNPLGSPDVIGFGQGSAAGALCAIVLLHGSTAAVQAGSVIGGLLTGALIYLLAWRKGIHGYRLVLVGIGGAAVLTGVNQYLLTRAAIGDATRAVLWLTGSLNGRGWQHVWPLLAAFAVLAPLVIGHARHLGMLEMGDDAASALGVPVERVRLTVMGAATLLTAAATAAAGPLAFVALTGPQLARRLTRSPGPNLFPAACMGGALLLAADWLSQHLFGSDQLPVGAVTGVLGGVYLLWLLASERRAGRI</sequence>
<dbReference type="PANTHER" id="PTHR30472:SF24">
    <property type="entry name" value="FERRIC ENTEROBACTIN TRANSPORT SYSTEM PERMEASE PROTEIN FEPG"/>
    <property type="match status" value="1"/>
</dbReference>
<gene>
    <name evidence="9" type="ORF">ACFP1Z_22800</name>
</gene>
<feature type="transmembrane region" description="Helical" evidence="8">
    <location>
        <begin position="167"/>
        <end position="189"/>
    </location>
</feature>
<evidence type="ECO:0000256" key="2">
    <source>
        <dbReference type="ARBA" id="ARBA00007935"/>
    </source>
</evidence>
<feature type="transmembrane region" description="Helical" evidence="8">
    <location>
        <begin position="32"/>
        <end position="52"/>
    </location>
</feature>
<feature type="transmembrane region" description="Helical" evidence="8">
    <location>
        <begin position="259"/>
        <end position="281"/>
    </location>
</feature>
<feature type="transmembrane region" description="Helical" evidence="8">
    <location>
        <begin position="140"/>
        <end position="160"/>
    </location>
</feature>
<reference evidence="10" key="1">
    <citation type="journal article" date="2019" name="Int. J. Syst. Evol. Microbiol.">
        <title>The Global Catalogue of Microorganisms (GCM) 10K type strain sequencing project: providing services to taxonomists for standard genome sequencing and annotation.</title>
        <authorList>
            <consortium name="The Broad Institute Genomics Platform"/>
            <consortium name="The Broad Institute Genome Sequencing Center for Infectious Disease"/>
            <person name="Wu L."/>
            <person name="Ma J."/>
        </authorList>
    </citation>
    <scope>NUCLEOTIDE SEQUENCE [LARGE SCALE GENOMIC DNA]</scope>
    <source>
        <strain evidence="10">CGMCC 4.7304</strain>
    </source>
</reference>
<dbReference type="PANTHER" id="PTHR30472">
    <property type="entry name" value="FERRIC ENTEROBACTIN TRANSPORT SYSTEM PERMEASE PROTEIN"/>
    <property type="match status" value="1"/>
</dbReference>
<proteinExistence type="inferred from homology"/>
<keyword evidence="6 8" id="KW-1133">Transmembrane helix</keyword>
<dbReference type="Gene3D" id="1.10.3470.10">
    <property type="entry name" value="ABC transporter involved in vitamin B12 uptake, BtuC"/>
    <property type="match status" value="1"/>
</dbReference>
<keyword evidence="3" id="KW-0813">Transport</keyword>
<feature type="transmembrane region" description="Helical" evidence="8">
    <location>
        <begin position="330"/>
        <end position="347"/>
    </location>
</feature>
<evidence type="ECO:0000256" key="6">
    <source>
        <dbReference type="ARBA" id="ARBA00022989"/>
    </source>
</evidence>
<dbReference type="EMBL" id="JBHSPB010000014">
    <property type="protein sequence ID" value="MFC5723000.1"/>
    <property type="molecule type" value="Genomic_DNA"/>
</dbReference>
<keyword evidence="5 8" id="KW-0812">Transmembrane</keyword>
<dbReference type="Proteomes" id="UP001596083">
    <property type="component" value="Unassembled WGS sequence"/>
</dbReference>
<name>A0ABW0Z9C0_9ACTN</name>
<keyword evidence="7 8" id="KW-0472">Membrane</keyword>
<evidence type="ECO:0000256" key="8">
    <source>
        <dbReference type="SAM" id="Phobius"/>
    </source>
</evidence>
<dbReference type="Pfam" id="PF01032">
    <property type="entry name" value="FecCD"/>
    <property type="match status" value="1"/>
</dbReference>
<comment type="subcellular location">
    <subcellularLocation>
        <location evidence="1">Cell membrane</location>
        <topology evidence="1">Multi-pass membrane protein</topology>
    </subcellularLocation>
</comment>
<feature type="transmembrane region" description="Helical" evidence="8">
    <location>
        <begin position="301"/>
        <end position="318"/>
    </location>
</feature>
<evidence type="ECO:0000256" key="1">
    <source>
        <dbReference type="ARBA" id="ARBA00004651"/>
    </source>
</evidence>
<protein>
    <submittedName>
        <fullName evidence="9">FecCD family ABC transporter permease</fullName>
    </submittedName>
</protein>
<evidence type="ECO:0000256" key="4">
    <source>
        <dbReference type="ARBA" id="ARBA00022475"/>
    </source>
</evidence>
<dbReference type="SUPFAM" id="SSF81345">
    <property type="entry name" value="ABC transporter involved in vitamin B12 uptake, BtuC"/>
    <property type="match status" value="1"/>
</dbReference>
<feature type="transmembrane region" description="Helical" evidence="8">
    <location>
        <begin position="86"/>
        <end position="104"/>
    </location>
</feature>
<dbReference type="CDD" id="cd06550">
    <property type="entry name" value="TM_ABC_iron-siderophores_like"/>
    <property type="match status" value="1"/>
</dbReference>